<feature type="region of interest" description="Disordered" evidence="1">
    <location>
        <begin position="33"/>
        <end position="60"/>
    </location>
</feature>
<evidence type="ECO:0000313" key="2">
    <source>
        <dbReference type="EMBL" id="THH06093.1"/>
    </source>
</evidence>
<sequence length="131" mass="13708">MLSGLYLKLAEGSCATRAPARVIMSDANSSIHLRTMSGSEPPDGGRGGLPDDDAGSSVTVSSTGCARGEICFDPAAVEERTVNLKHGHLSKSYIRSMERPDTPWKGTCITSPTSTGPPLQNIKIFASTTGI</sequence>
<reference evidence="2 3" key="1">
    <citation type="submission" date="2019-02" db="EMBL/GenBank/DDBJ databases">
        <title>Genome sequencing of the rare red list fungi Bondarzewia mesenterica.</title>
        <authorList>
            <person name="Buettner E."/>
            <person name="Kellner H."/>
        </authorList>
    </citation>
    <scope>NUCLEOTIDE SEQUENCE [LARGE SCALE GENOMIC DNA]</scope>
    <source>
        <strain evidence="2 3">DSM 108281</strain>
    </source>
</reference>
<evidence type="ECO:0000313" key="3">
    <source>
        <dbReference type="Proteomes" id="UP000310158"/>
    </source>
</evidence>
<dbReference type="AlphaFoldDB" id="A0A4V3XCJ6"/>
<comment type="caution">
    <text evidence="2">The sequence shown here is derived from an EMBL/GenBank/DDBJ whole genome shotgun (WGS) entry which is preliminary data.</text>
</comment>
<organism evidence="2 3">
    <name type="scientific">Bondarzewia mesenterica</name>
    <dbReference type="NCBI Taxonomy" id="1095465"/>
    <lineage>
        <taxon>Eukaryota</taxon>
        <taxon>Fungi</taxon>
        <taxon>Dikarya</taxon>
        <taxon>Basidiomycota</taxon>
        <taxon>Agaricomycotina</taxon>
        <taxon>Agaricomycetes</taxon>
        <taxon>Russulales</taxon>
        <taxon>Bondarzewiaceae</taxon>
        <taxon>Bondarzewia</taxon>
    </lineage>
</organism>
<dbReference type="Proteomes" id="UP000310158">
    <property type="component" value="Unassembled WGS sequence"/>
</dbReference>
<accession>A0A4V3XCJ6</accession>
<protein>
    <submittedName>
        <fullName evidence="2">Uncharacterized protein</fullName>
    </submittedName>
</protein>
<keyword evidence="3" id="KW-1185">Reference proteome</keyword>
<gene>
    <name evidence="2" type="ORF">EW146_g9719</name>
</gene>
<evidence type="ECO:0000256" key="1">
    <source>
        <dbReference type="SAM" id="MobiDB-lite"/>
    </source>
</evidence>
<dbReference type="EMBL" id="SGPL01000919">
    <property type="protein sequence ID" value="THH06093.1"/>
    <property type="molecule type" value="Genomic_DNA"/>
</dbReference>
<name>A0A4V3XCJ6_9AGAM</name>
<proteinExistence type="predicted"/>